<evidence type="ECO:0000256" key="2">
    <source>
        <dbReference type="ARBA" id="ARBA00005551"/>
    </source>
</evidence>
<comment type="subcellular location">
    <subcellularLocation>
        <location evidence="1">Membrane</location>
        <topology evidence="1">Multi-pass membrane protein</topology>
    </subcellularLocation>
</comment>
<evidence type="ECO:0000313" key="10">
    <source>
        <dbReference type="EMBL" id="UOD49880.1"/>
    </source>
</evidence>
<feature type="transmembrane region" description="Helical" evidence="7">
    <location>
        <begin position="305"/>
        <end position="327"/>
    </location>
</feature>
<dbReference type="InterPro" id="IPR038770">
    <property type="entry name" value="Na+/solute_symporter_sf"/>
</dbReference>
<keyword evidence="5 7" id="KW-1133">Transmembrane helix</keyword>
<evidence type="ECO:0000256" key="3">
    <source>
        <dbReference type="ARBA" id="ARBA00022448"/>
    </source>
</evidence>
<feature type="domain" description="RCK N-terminal" evidence="9">
    <location>
        <begin position="390"/>
        <end position="500"/>
    </location>
</feature>
<dbReference type="Gene3D" id="3.40.50.720">
    <property type="entry name" value="NAD(P)-binding Rossmann-like Domain"/>
    <property type="match status" value="1"/>
</dbReference>
<evidence type="ECO:0000256" key="5">
    <source>
        <dbReference type="ARBA" id="ARBA00022989"/>
    </source>
</evidence>
<reference evidence="10 11" key="1">
    <citation type="submission" date="2020-11" db="EMBL/GenBank/DDBJ databases">
        <title>Algicoccus daihaiensis sp.nov., isolated from Daihai Lake in Inner Mongolia.</title>
        <authorList>
            <person name="Kai J."/>
        </authorList>
    </citation>
    <scope>NUCLEOTIDE SEQUENCE [LARGE SCALE GENOMIC DNA]</scope>
    <source>
        <strain evidence="11">f23</strain>
    </source>
</reference>
<feature type="transmembrane region" description="Helical" evidence="7">
    <location>
        <begin position="44"/>
        <end position="62"/>
    </location>
</feature>
<organism evidence="10 11">
    <name type="scientific">Orrella daihaiensis</name>
    <dbReference type="NCBI Taxonomy" id="2782176"/>
    <lineage>
        <taxon>Bacteria</taxon>
        <taxon>Pseudomonadati</taxon>
        <taxon>Pseudomonadota</taxon>
        <taxon>Betaproteobacteria</taxon>
        <taxon>Burkholderiales</taxon>
        <taxon>Alcaligenaceae</taxon>
        <taxon>Orrella</taxon>
    </lineage>
</organism>
<proteinExistence type="inferred from homology"/>
<keyword evidence="4 7" id="KW-0812">Transmembrane</keyword>
<evidence type="ECO:0000256" key="1">
    <source>
        <dbReference type="ARBA" id="ARBA00004141"/>
    </source>
</evidence>
<dbReference type="InterPro" id="IPR006153">
    <property type="entry name" value="Cation/H_exchanger_TM"/>
</dbReference>
<keyword evidence="3" id="KW-0813">Transport</keyword>
<dbReference type="SUPFAM" id="SSF51735">
    <property type="entry name" value="NAD(P)-binding Rossmann-fold domains"/>
    <property type="match status" value="1"/>
</dbReference>
<feature type="transmembrane region" description="Helical" evidence="7">
    <location>
        <begin position="74"/>
        <end position="95"/>
    </location>
</feature>
<gene>
    <name evidence="10" type="ORF">DHf2319_10560</name>
</gene>
<evidence type="ECO:0000259" key="8">
    <source>
        <dbReference type="Pfam" id="PF00999"/>
    </source>
</evidence>
<dbReference type="Gene3D" id="1.20.1530.20">
    <property type="match status" value="1"/>
</dbReference>
<feature type="transmembrane region" description="Helical" evidence="7">
    <location>
        <begin position="272"/>
        <end position="293"/>
    </location>
</feature>
<keyword evidence="11" id="KW-1185">Reference proteome</keyword>
<dbReference type="Proteomes" id="UP000831607">
    <property type="component" value="Chromosome"/>
</dbReference>
<feature type="transmembrane region" description="Helical" evidence="7">
    <location>
        <begin position="140"/>
        <end position="162"/>
    </location>
</feature>
<dbReference type="PANTHER" id="PTHR42751">
    <property type="entry name" value="SODIUM/HYDROGEN EXCHANGER FAMILY/TRKA DOMAIN PROTEIN"/>
    <property type="match status" value="1"/>
</dbReference>
<evidence type="ECO:0000256" key="7">
    <source>
        <dbReference type="SAM" id="Phobius"/>
    </source>
</evidence>
<feature type="transmembrane region" description="Helical" evidence="7">
    <location>
        <begin position="199"/>
        <end position="219"/>
    </location>
</feature>
<dbReference type="Pfam" id="PF00999">
    <property type="entry name" value="Na_H_Exchanger"/>
    <property type="match status" value="1"/>
</dbReference>
<sequence length="528" mass="57298">MLVTLVGFAFFFGVLISRFGLPPMIGFLVAGFAYNLAGLEHPDGLQLIADLGVTLLLFTIGLKLNLKDFATAEIWGTSLAHIASSTLFFAVVIWLAKTLLPIPLFDLSWLAIWGLAFALSFSSTVYAVKVLQDKGDLAAFYGKVAIGILIMQDIFAVVFLAISEGKYPTVWALSVFLLFVPIVRKLIYKLLDSAGHGELLVLSGLFFALAAGYEFFYAVGLKGDLGALVLGVVIANHPKAAELSKSLFSLKELMLVGFFLSVGMQGLPTWPIVLTAVALVMLLPFKTFLYYAIMTRFGLRARTSLFTSLSLANFSEFGLIVAALGATQGWISVDWLIVVAIAVSISFAFASPFSLKSESAYQKLKQFWDRFQLGTLNPKDQVLNTGDAKVLILGMGRVGTGAYDELQAVWPDQILGIEHNSEKVDALIQAGRQVKVGDATDTDFWNMIKTDNSKDLIVLAMPNHNSNVYAAQQIRSAELACKVVAIAKFSEEVQELAALDVPSFNMYSEAGSGLARHALLAFKAQAPD</sequence>
<evidence type="ECO:0000259" key="9">
    <source>
        <dbReference type="Pfam" id="PF02254"/>
    </source>
</evidence>
<dbReference type="Pfam" id="PF02254">
    <property type="entry name" value="TrkA_N"/>
    <property type="match status" value="1"/>
</dbReference>
<dbReference type="InterPro" id="IPR036291">
    <property type="entry name" value="NAD(P)-bd_dom_sf"/>
</dbReference>
<evidence type="ECO:0000313" key="11">
    <source>
        <dbReference type="Proteomes" id="UP000831607"/>
    </source>
</evidence>
<evidence type="ECO:0000256" key="4">
    <source>
        <dbReference type="ARBA" id="ARBA00022692"/>
    </source>
</evidence>
<feature type="domain" description="Cation/H+ exchanger transmembrane" evidence="8">
    <location>
        <begin position="8"/>
        <end position="348"/>
    </location>
</feature>
<feature type="transmembrane region" description="Helical" evidence="7">
    <location>
        <begin position="107"/>
        <end position="128"/>
    </location>
</feature>
<protein>
    <submittedName>
        <fullName evidence="10">Cation:proton antiporter</fullName>
    </submittedName>
</protein>
<dbReference type="PANTHER" id="PTHR42751:SF1">
    <property type="entry name" value="CATION_PROTON ANTIPORTER YBAL-RELATED"/>
    <property type="match status" value="1"/>
</dbReference>
<evidence type="ECO:0000256" key="6">
    <source>
        <dbReference type="ARBA" id="ARBA00023136"/>
    </source>
</evidence>
<comment type="similarity">
    <text evidence="2">Belongs to the monovalent cation:proton antiporter 2 (CPA2) transporter (TC 2.A.37) family.</text>
</comment>
<name>A0ABY4AKF7_9BURK</name>
<dbReference type="EMBL" id="CP063982">
    <property type="protein sequence ID" value="UOD49880.1"/>
    <property type="molecule type" value="Genomic_DNA"/>
</dbReference>
<accession>A0ABY4AKF7</accession>
<dbReference type="InterPro" id="IPR003148">
    <property type="entry name" value="RCK_N"/>
</dbReference>
<dbReference type="RefSeq" id="WP_243478125.1">
    <property type="nucleotide sequence ID" value="NZ_CP063982.1"/>
</dbReference>
<feature type="transmembrane region" description="Helical" evidence="7">
    <location>
        <begin position="168"/>
        <end position="187"/>
    </location>
</feature>
<feature type="transmembrane region" description="Helical" evidence="7">
    <location>
        <begin position="333"/>
        <end position="355"/>
    </location>
</feature>
<keyword evidence="6 7" id="KW-0472">Membrane</keyword>